<dbReference type="EMBL" id="BSYO01000006">
    <property type="protein sequence ID" value="GMH06077.1"/>
    <property type="molecule type" value="Genomic_DNA"/>
</dbReference>
<feature type="transmembrane region" description="Helical" evidence="1">
    <location>
        <begin position="31"/>
        <end position="53"/>
    </location>
</feature>
<protein>
    <submittedName>
        <fullName evidence="2">Uncharacterized protein</fullName>
    </submittedName>
</protein>
<evidence type="ECO:0000313" key="2">
    <source>
        <dbReference type="EMBL" id="GMH06077.1"/>
    </source>
</evidence>
<keyword evidence="3" id="KW-1185">Reference proteome</keyword>
<accession>A0AAD3S8M4</accession>
<keyword evidence="1" id="KW-0472">Membrane</keyword>
<reference evidence="2" key="1">
    <citation type="submission" date="2023-05" db="EMBL/GenBank/DDBJ databases">
        <title>Nepenthes gracilis genome sequencing.</title>
        <authorList>
            <person name="Fukushima K."/>
        </authorList>
    </citation>
    <scope>NUCLEOTIDE SEQUENCE</scope>
    <source>
        <strain evidence="2">SING2019-196</strain>
    </source>
</reference>
<name>A0AAD3S8M4_NEPGR</name>
<sequence length="78" mass="8065">MPTGSTLPLAAVKELPGFLLNGGDARRTGSVGLIVGGILSLGLLVACDVYNFCLARLMCRQLSPPFFVDAAPSLCRAA</sequence>
<gene>
    <name evidence="2" type="ORF">Nepgr_007917</name>
</gene>
<proteinExistence type="predicted"/>
<dbReference type="AlphaFoldDB" id="A0AAD3S8M4"/>
<evidence type="ECO:0000313" key="3">
    <source>
        <dbReference type="Proteomes" id="UP001279734"/>
    </source>
</evidence>
<keyword evidence="1" id="KW-0812">Transmembrane</keyword>
<dbReference type="Proteomes" id="UP001279734">
    <property type="component" value="Unassembled WGS sequence"/>
</dbReference>
<comment type="caution">
    <text evidence="2">The sequence shown here is derived from an EMBL/GenBank/DDBJ whole genome shotgun (WGS) entry which is preliminary data.</text>
</comment>
<keyword evidence="1" id="KW-1133">Transmembrane helix</keyword>
<evidence type="ECO:0000256" key="1">
    <source>
        <dbReference type="SAM" id="Phobius"/>
    </source>
</evidence>
<organism evidence="2 3">
    <name type="scientific">Nepenthes gracilis</name>
    <name type="common">Slender pitcher plant</name>
    <dbReference type="NCBI Taxonomy" id="150966"/>
    <lineage>
        <taxon>Eukaryota</taxon>
        <taxon>Viridiplantae</taxon>
        <taxon>Streptophyta</taxon>
        <taxon>Embryophyta</taxon>
        <taxon>Tracheophyta</taxon>
        <taxon>Spermatophyta</taxon>
        <taxon>Magnoliopsida</taxon>
        <taxon>eudicotyledons</taxon>
        <taxon>Gunneridae</taxon>
        <taxon>Pentapetalae</taxon>
        <taxon>Caryophyllales</taxon>
        <taxon>Nepenthaceae</taxon>
        <taxon>Nepenthes</taxon>
    </lineage>
</organism>